<protein>
    <recommendedName>
        <fullName evidence="3">Nucleoside 2-deoxyribosyltransferase</fullName>
    </recommendedName>
</protein>
<dbReference type="RefSeq" id="WP_057408526.1">
    <property type="nucleotide sequence ID" value="NZ_LJRC01000069.1"/>
</dbReference>
<reference evidence="1 2" key="1">
    <citation type="submission" date="2015-09" db="EMBL/GenBank/DDBJ databases">
        <title>Genome announcement of multiple Pseudomonas syringae strains.</title>
        <authorList>
            <person name="Thakur S."/>
            <person name="Wang P.W."/>
            <person name="Gong Y."/>
            <person name="Weir B.S."/>
            <person name="Guttman D.S."/>
        </authorList>
    </citation>
    <scope>NUCLEOTIDE SEQUENCE [LARGE SCALE GENOMIC DNA]</scope>
    <source>
        <strain evidence="1 2">ICMP3956</strain>
    </source>
</reference>
<evidence type="ECO:0000313" key="1">
    <source>
        <dbReference type="EMBL" id="KPY39172.1"/>
    </source>
</evidence>
<proteinExistence type="predicted"/>
<organism evidence="1 2">
    <name type="scientific">Pseudomonas syringae pv. primulae</name>
    <dbReference type="NCBI Taxonomy" id="251707"/>
    <lineage>
        <taxon>Bacteria</taxon>
        <taxon>Pseudomonadati</taxon>
        <taxon>Pseudomonadota</taxon>
        <taxon>Gammaproteobacteria</taxon>
        <taxon>Pseudomonadales</taxon>
        <taxon>Pseudomonadaceae</taxon>
        <taxon>Pseudomonas</taxon>
    </lineage>
</organism>
<dbReference type="AlphaFoldDB" id="A0A0P9YWT9"/>
<dbReference type="PATRIC" id="fig|251707.3.peg.965"/>
<dbReference type="InterPro" id="IPR007710">
    <property type="entry name" value="Nucleoside_deoxyribTrfase"/>
</dbReference>
<dbReference type="Pfam" id="PF05014">
    <property type="entry name" value="Nuc_deoxyrib_tr"/>
    <property type="match status" value="1"/>
</dbReference>
<dbReference type="PANTHER" id="PTHR15364:SF0">
    <property type="entry name" value="2'-DEOXYNUCLEOSIDE 5'-PHOSPHATE N-HYDROLASE 1"/>
    <property type="match status" value="1"/>
</dbReference>
<dbReference type="GO" id="GO:0070694">
    <property type="term" value="F:5-hydroxymethyl-dUMP N-hydrolase activity"/>
    <property type="evidence" value="ECO:0007669"/>
    <property type="project" value="TreeGrafter"/>
</dbReference>
<name>A0A0P9YWT9_9PSED</name>
<dbReference type="SUPFAM" id="SSF52309">
    <property type="entry name" value="N-(deoxy)ribosyltransferase-like"/>
    <property type="match status" value="1"/>
</dbReference>
<evidence type="ECO:0008006" key="3">
    <source>
        <dbReference type="Google" id="ProtNLM"/>
    </source>
</evidence>
<comment type="caution">
    <text evidence="1">The sequence shown here is derived from an EMBL/GenBank/DDBJ whole genome shotgun (WGS) entry which is preliminary data.</text>
</comment>
<dbReference type="EMBL" id="LJRC01000069">
    <property type="protein sequence ID" value="KPY39172.1"/>
    <property type="molecule type" value="Genomic_DNA"/>
</dbReference>
<dbReference type="PANTHER" id="PTHR15364">
    <property type="entry name" value="2'-DEOXYNUCLEOSIDE 5'-PHOSPHATE N-HYDROLASE 1"/>
    <property type="match status" value="1"/>
</dbReference>
<evidence type="ECO:0000313" key="2">
    <source>
        <dbReference type="Proteomes" id="UP000050562"/>
    </source>
</evidence>
<sequence length="171" mass="18793">MQTPLVYLAGFDVFRPDAIEHGRYLKALCTAHGLEGLFPFDNEVPPGLSPHETAQQIYTMNVAMIQRCTAVLANLNVFRGLEPDSGTAFEVGMAVALDKPVWAYFEPVDSLRDLVPHDEHGFDDNGFSVEDFALPRNLMLACSWAGTSSTVELGAEALALYLSKRSTEREA</sequence>
<accession>A0A0P9YWT9</accession>
<dbReference type="InterPro" id="IPR051239">
    <property type="entry name" value="2'-dNMP_N-hydrolase"/>
</dbReference>
<dbReference type="Gene3D" id="3.40.50.450">
    <property type="match status" value="1"/>
</dbReference>
<dbReference type="GO" id="GO:0009159">
    <property type="term" value="P:deoxyribonucleoside monophosphate catabolic process"/>
    <property type="evidence" value="ECO:0007669"/>
    <property type="project" value="TreeGrafter"/>
</dbReference>
<dbReference type="Proteomes" id="UP000050562">
    <property type="component" value="Unassembled WGS sequence"/>
</dbReference>
<gene>
    <name evidence="1" type="ORF">ALO52_00725</name>
</gene>